<proteinExistence type="predicted"/>
<name>A0ACA9PP81_9GLOM</name>
<evidence type="ECO:0000313" key="1">
    <source>
        <dbReference type="EMBL" id="CAG8718278.1"/>
    </source>
</evidence>
<gene>
    <name evidence="1" type="ORF">SPELUC_LOCUS12266</name>
</gene>
<keyword evidence="2" id="KW-1185">Reference proteome</keyword>
<reference evidence="1" key="1">
    <citation type="submission" date="2021-06" db="EMBL/GenBank/DDBJ databases">
        <authorList>
            <person name="Kallberg Y."/>
            <person name="Tangrot J."/>
            <person name="Rosling A."/>
        </authorList>
    </citation>
    <scope>NUCLEOTIDE SEQUENCE</scope>
    <source>
        <strain evidence="1">28 12/20/2015</strain>
    </source>
</reference>
<protein>
    <submittedName>
        <fullName evidence="1">3028_t:CDS:1</fullName>
    </submittedName>
</protein>
<comment type="caution">
    <text evidence="1">The sequence shown here is derived from an EMBL/GenBank/DDBJ whole genome shotgun (WGS) entry which is preliminary data.</text>
</comment>
<feature type="non-terminal residue" evidence="1">
    <location>
        <position position="132"/>
    </location>
</feature>
<accession>A0ACA9PP81</accession>
<sequence>MEPSEAHTTEIEIFRTNETNNGEVEIFRARVESYYYADEEWQKEPNLLSMMLNEEAEPIEYENNEEENSNDMSEKEGDTVPEEESNEWESWVIWEEEEEVIIGYAEEERQHENLLQQLTQESGQELPRSNQG</sequence>
<dbReference type="EMBL" id="CAJVPW010028415">
    <property type="protein sequence ID" value="CAG8718278.1"/>
    <property type="molecule type" value="Genomic_DNA"/>
</dbReference>
<evidence type="ECO:0000313" key="2">
    <source>
        <dbReference type="Proteomes" id="UP000789366"/>
    </source>
</evidence>
<organism evidence="1 2">
    <name type="scientific">Cetraspora pellucida</name>
    <dbReference type="NCBI Taxonomy" id="1433469"/>
    <lineage>
        <taxon>Eukaryota</taxon>
        <taxon>Fungi</taxon>
        <taxon>Fungi incertae sedis</taxon>
        <taxon>Mucoromycota</taxon>
        <taxon>Glomeromycotina</taxon>
        <taxon>Glomeromycetes</taxon>
        <taxon>Diversisporales</taxon>
        <taxon>Gigasporaceae</taxon>
        <taxon>Cetraspora</taxon>
    </lineage>
</organism>
<dbReference type="Proteomes" id="UP000789366">
    <property type="component" value="Unassembled WGS sequence"/>
</dbReference>